<evidence type="ECO:0000313" key="4">
    <source>
        <dbReference type="Proteomes" id="UP000005203"/>
    </source>
</evidence>
<feature type="compositionally biased region" description="Polar residues" evidence="1">
    <location>
        <begin position="84"/>
        <end position="100"/>
    </location>
</feature>
<feature type="region of interest" description="Disordered" evidence="1">
    <location>
        <begin position="69"/>
        <end position="112"/>
    </location>
</feature>
<accession>A0A7M7GPX6</accession>
<keyword evidence="4" id="KW-1185">Reference proteome</keyword>
<keyword evidence="2" id="KW-1133">Transmembrane helix</keyword>
<dbReference type="EnsemblMetazoa" id="XM_006562867">
    <property type="protein sequence ID" value="XP_006562930"/>
    <property type="gene ID" value="LOC725577"/>
</dbReference>
<gene>
    <name evidence="3" type="primary">725577</name>
    <name evidence="5" type="synonym">LOC725577</name>
</gene>
<organism evidence="3">
    <name type="scientific">Apis mellifera</name>
    <name type="common">Honeybee</name>
    <dbReference type="NCBI Taxonomy" id="7460"/>
    <lineage>
        <taxon>Eukaryota</taxon>
        <taxon>Metazoa</taxon>
        <taxon>Ecdysozoa</taxon>
        <taxon>Arthropoda</taxon>
        <taxon>Hexapoda</taxon>
        <taxon>Insecta</taxon>
        <taxon>Pterygota</taxon>
        <taxon>Neoptera</taxon>
        <taxon>Endopterygota</taxon>
        <taxon>Hymenoptera</taxon>
        <taxon>Apocrita</taxon>
        <taxon>Aculeata</taxon>
        <taxon>Apoidea</taxon>
        <taxon>Anthophila</taxon>
        <taxon>Apidae</taxon>
        <taxon>Apis</taxon>
    </lineage>
</organism>
<proteinExistence type="predicted"/>
<evidence type="ECO:0000256" key="2">
    <source>
        <dbReference type="SAM" id="Phobius"/>
    </source>
</evidence>
<sequence length="306" mass="34896">MTRFMTLAQINCANINIIMTNSSRCLGYHNNINKEYLTDGNDSHHAPSDHTISEYVVSADHITMVKSMKKNHPEKYEKEEGRHSQNIHNSRGSILSGSSRHSLHPLRKSTSHSSIYDNGSDIYVTSAAYRATSDISHISHHSLTPSSRLGHRAPSHCSYGSTKSHTSRKDGIIIETMSTPNPFCPNTKGICCLMLLLNLGLILVTLGFVIVIQFFQPLIVWILGIVFLVFGFLTLIGSLIYCVHVFRNAKHPHDINPEDFYWTKYWQGHVGSTPEVYYKAEDKYHDDEYSDRLSKYSCKYYDKQRY</sequence>
<dbReference type="PANTHER" id="PTHR41155">
    <property type="entry name" value="FI19525P1"/>
    <property type="match status" value="1"/>
</dbReference>
<dbReference type="OrthoDB" id="8188414at2759"/>
<feature type="compositionally biased region" description="Basic and acidic residues" evidence="1">
    <location>
        <begin position="71"/>
        <end position="83"/>
    </location>
</feature>
<feature type="compositionally biased region" description="Basic residues" evidence="1">
    <location>
        <begin position="101"/>
        <end position="110"/>
    </location>
</feature>
<dbReference type="RefSeq" id="XP_006562930.1">
    <property type="nucleotide sequence ID" value="XM_006562867.2"/>
</dbReference>
<name>A0A7M7GPX6_APIME</name>
<evidence type="ECO:0000313" key="3">
    <source>
        <dbReference type="EnsemblMetazoa" id="XP_006562930"/>
    </source>
</evidence>
<keyword evidence="2" id="KW-0472">Membrane</keyword>
<feature type="transmembrane region" description="Helical" evidence="2">
    <location>
        <begin position="218"/>
        <end position="243"/>
    </location>
</feature>
<protein>
    <submittedName>
        <fullName evidence="5">Uncharacterized protein LOC725577 isoform X1</fullName>
    </submittedName>
</protein>
<dbReference type="Proteomes" id="UP000005203">
    <property type="component" value="Linkage group LG10"/>
</dbReference>
<dbReference type="PANTHER" id="PTHR41155:SF1">
    <property type="entry name" value="FI19525P1"/>
    <property type="match status" value="1"/>
</dbReference>
<reference evidence="5" key="2">
    <citation type="submission" date="2025-04" db="UniProtKB">
        <authorList>
            <consortium name="RefSeq"/>
        </authorList>
    </citation>
    <scope>IDENTIFICATION</scope>
    <source>
        <strain evidence="5">DH4</strain>
        <tissue evidence="5">Whole body</tissue>
    </source>
</reference>
<evidence type="ECO:0000313" key="5">
    <source>
        <dbReference type="RefSeq" id="XP_006562930.1"/>
    </source>
</evidence>
<accession>A0A8B6YXP8</accession>
<feature type="transmembrane region" description="Helical" evidence="2">
    <location>
        <begin position="190"/>
        <end position="212"/>
    </location>
</feature>
<reference evidence="3" key="1">
    <citation type="submission" date="2021-01" db="UniProtKB">
        <authorList>
            <consortium name="EnsemblMetazoa"/>
        </authorList>
    </citation>
    <scope>IDENTIFICATION</scope>
    <source>
        <strain evidence="3">DH4</strain>
    </source>
</reference>
<dbReference type="AlphaFoldDB" id="A0A7M7GPX6"/>
<dbReference type="OMA" id="VIQFFQP"/>
<keyword evidence="2" id="KW-0812">Transmembrane</keyword>
<dbReference type="GeneID" id="725577"/>
<dbReference type="KEGG" id="ame:725577"/>
<evidence type="ECO:0000256" key="1">
    <source>
        <dbReference type="SAM" id="MobiDB-lite"/>
    </source>
</evidence>